<protein>
    <recommendedName>
        <fullName evidence="2">dual-specificity kinase</fullName>
        <ecNumber evidence="2">2.7.12.1</ecNumber>
    </recommendedName>
</protein>
<evidence type="ECO:0000256" key="7">
    <source>
        <dbReference type="ARBA" id="ARBA00022840"/>
    </source>
</evidence>
<dbReference type="FunFam" id="1.10.510.10:FF:000624">
    <property type="entry name" value="Mitogen-activated protein kinase"/>
    <property type="match status" value="1"/>
</dbReference>
<dbReference type="GO" id="GO:0004674">
    <property type="term" value="F:protein serine/threonine kinase activity"/>
    <property type="evidence" value="ECO:0007669"/>
    <property type="project" value="UniProtKB-KW"/>
</dbReference>
<dbReference type="GO" id="GO:0005737">
    <property type="term" value="C:cytoplasm"/>
    <property type="evidence" value="ECO:0007669"/>
    <property type="project" value="TreeGrafter"/>
</dbReference>
<keyword evidence="3" id="KW-0723">Serine/threonine-protein kinase</keyword>
<evidence type="ECO:0000256" key="2">
    <source>
        <dbReference type="ARBA" id="ARBA00013203"/>
    </source>
</evidence>
<dbReference type="InterPro" id="IPR050494">
    <property type="entry name" value="Ser_Thr_dual-spec_kinase"/>
</dbReference>
<dbReference type="Pfam" id="PF00069">
    <property type="entry name" value="Pkinase"/>
    <property type="match status" value="1"/>
</dbReference>
<dbReference type="InterPro" id="IPR008271">
    <property type="entry name" value="Ser/Thr_kinase_AS"/>
</dbReference>
<dbReference type="PROSITE" id="PS50011">
    <property type="entry name" value="PROTEIN_KINASE_DOM"/>
    <property type="match status" value="1"/>
</dbReference>
<dbReference type="SUPFAM" id="SSF56112">
    <property type="entry name" value="Protein kinase-like (PK-like)"/>
    <property type="match status" value="1"/>
</dbReference>
<dbReference type="InterPro" id="IPR017441">
    <property type="entry name" value="Protein_kinase_ATP_BS"/>
</dbReference>
<dbReference type="CDD" id="cd14210">
    <property type="entry name" value="PKc_DYRK"/>
    <property type="match status" value="1"/>
</dbReference>
<keyword evidence="4" id="KW-0808">Transferase</keyword>
<comment type="caution">
    <text evidence="13">The sequence shown here is derived from an EMBL/GenBank/DDBJ whole genome shotgun (WGS) entry which is preliminary data.</text>
</comment>
<dbReference type="GO" id="GO:0005524">
    <property type="term" value="F:ATP binding"/>
    <property type="evidence" value="ECO:0007669"/>
    <property type="project" value="UniProtKB-UniRule"/>
</dbReference>
<sequence length="532" mass="60960">MSNPKSKARLYFKESLPKNFTPTRPIPPLKLASLKNTSKVISSTTARIKNSADSYNDSQSFPKQTAPTYETKINHHRSSSVIHIMPSLKASISSVSQAVLKGSWNSMSLPISAGMTLQLFRSELTDLEQSEILSFPKVFFIGFGVEKLKPDRDPQHNFGFDDERSDYILVKGDHIAYRYEIIQILGKGSFGQVIKAYDHKEKEEIALKIIRNKQKFHNQANIEVQVLKVLRDNDSGDSGVVHLREYFLFRNHLCITFELLSINLYHYLKINSFKGMSLGVIRNLAHQLLTAIKLIHGLNIIHCDLKPENILLRNLNDTLIKIIDFGSACFEHQRLYSYIQSRYYRAPEVILGLGYSKAIDMWSLGCILVELYTGNPLFPGDSEQDQLLCFIEHLNAPPQHLINLASKRLLFFDENNEVILVKNHKGKVRMPGTLSLETVLKGADELFIDFIKKCLEWDPTLRITAFQALSHPWLIEPKKIMHRASLSEVRIDKSKPKVHRIKRLRIGQPGKHFKQQSLSSRYNVPYYPSYIV</sequence>
<keyword evidence="14" id="KW-1185">Reference proteome</keyword>
<dbReference type="EMBL" id="CAJZBQ010000052">
    <property type="protein sequence ID" value="CAG9330885.1"/>
    <property type="molecule type" value="Genomic_DNA"/>
</dbReference>
<dbReference type="Gene3D" id="1.10.510.10">
    <property type="entry name" value="Transferase(Phosphotransferase) domain 1"/>
    <property type="match status" value="1"/>
</dbReference>
<keyword evidence="5 11" id="KW-0547">Nucleotide-binding</keyword>
<evidence type="ECO:0000256" key="1">
    <source>
        <dbReference type="ARBA" id="ARBA00008867"/>
    </source>
</evidence>
<evidence type="ECO:0000313" key="13">
    <source>
        <dbReference type="EMBL" id="CAG9330885.1"/>
    </source>
</evidence>
<dbReference type="InterPro" id="IPR000719">
    <property type="entry name" value="Prot_kinase_dom"/>
</dbReference>
<evidence type="ECO:0000256" key="11">
    <source>
        <dbReference type="PROSITE-ProRule" id="PRU10141"/>
    </source>
</evidence>
<dbReference type="PANTHER" id="PTHR24058:SF22">
    <property type="entry name" value="DUAL SPECIFICITY TYROSINE-PHOSPHORYLATION-REGULATED KINASE 4"/>
    <property type="match status" value="1"/>
</dbReference>
<dbReference type="AlphaFoldDB" id="A0AAU9JVN3"/>
<evidence type="ECO:0000256" key="9">
    <source>
        <dbReference type="ARBA" id="ARBA00049308"/>
    </source>
</evidence>
<dbReference type="Gene3D" id="3.30.200.20">
    <property type="entry name" value="Phosphorylase Kinase, domain 1"/>
    <property type="match status" value="1"/>
</dbReference>
<evidence type="ECO:0000256" key="10">
    <source>
        <dbReference type="ARBA" id="ARBA00051680"/>
    </source>
</evidence>
<name>A0AAU9JVN3_9CILI</name>
<evidence type="ECO:0000256" key="4">
    <source>
        <dbReference type="ARBA" id="ARBA00022679"/>
    </source>
</evidence>
<evidence type="ECO:0000256" key="5">
    <source>
        <dbReference type="ARBA" id="ARBA00022741"/>
    </source>
</evidence>
<dbReference type="SMART" id="SM00220">
    <property type="entry name" value="S_TKc"/>
    <property type="match status" value="1"/>
</dbReference>
<dbReference type="Gene3D" id="3.30.10.30">
    <property type="entry name" value="DYRK"/>
    <property type="match status" value="1"/>
</dbReference>
<dbReference type="GO" id="GO:0004712">
    <property type="term" value="F:protein serine/threonine/tyrosine kinase activity"/>
    <property type="evidence" value="ECO:0007669"/>
    <property type="project" value="UniProtKB-EC"/>
</dbReference>
<dbReference type="PROSITE" id="PS00107">
    <property type="entry name" value="PROTEIN_KINASE_ATP"/>
    <property type="match status" value="1"/>
</dbReference>
<accession>A0AAU9JVN3</accession>
<dbReference type="PROSITE" id="PS00108">
    <property type="entry name" value="PROTEIN_KINASE_ST"/>
    <property type="match status" value="1"/>
</dbReference>
<proteinExistence type="inferred from homology"/>
<dbReference type="GO" id="GO:0005856">
    <property type="term" value="C:cytoskeleton"/>
    <property type="evidence" value="ECO:0007669"/>
    <property type="project" value="TreeGrafter"/>
</dbReference>
<feature type="binding site" evidence="11">
    <location>
        <position position="208"/>
    </location>
    <ligand>
        <name>ATP</name>
        <dbReference type="ChEBI" id="CHEBI:30616"/>
    </ligand>
</feature>
<evidence type="ECO:0000256" key="3">
    <source>
        <dbReference type="ARBA" id="ARBA00022527"/>
    </source>
</evidence>
<evidence type="ECO:0000256" key="8">
    <source>
        <dbReference type="ARBA" id="ARBA00049003"/>
    </source>
</evidence>
<feature type="domain" description="Protein kinase" evidence="12">
    <location>
        <begin position="179"/>
        <end position="474"/>
    </location>
</feature>
<evidence type="ECO:0000256" key="6">
    <source>
        <dbReference type="ARBA" id="ARBA00022777"/>
    </source>
</evidence>
<dbReference type="Proteomes" id="UP001162131">
    <property type="component" value="Unassembled WGS sequence"/>
</dbReference>
<keyword evidence="7 11" id="KW-0067">ATP-binding</keyword>
<evidence type="ECO:0000313" key="14">
    <source>
        <dbReference type="Proteomes" id="UP001162131"/>
    </source>
</evidence>
<comment type="catalytic activity">
    <reaction evidence="8">
        <text>L-seryl-[protein] + ATP = O-phospho-L-seryl-[protein] + ADP + H(+)</text>
        <dbReference type="Rhea" id="RHEA:17989"/>
        <dbReference type="Rhea" id="RHEA-COMP:9863"/>
        <dbReference type="Rhea" id="RHEA-COMP:11604"/>
        <dbReference type="ChEBI" id="CHEBI:15378"/>
        <dbReference type="ChEBI" id="CHEBI:29999"/>
        <dbReference type="ChEBI" id="CHEBI:30616"/>
        <dbReference type="ChEBI" id="CHEBI:83421"/>
        <dbReference type="ChEBI" id="CHEBI:456216"/>
        <dbReference type="EC" id="2.7.12.1"/>
    </reaction>
</comment>
<dbReference type="EC" id="2.7.12.1" evidence="2"/>
<dbReference type="PANTHER" id="PTHR24058">
    <property type="entry name" value="DUAL SPECIFICITY PROTEIN KINASE"/>
    <property type="match status" value="1"/>
</dbReference>
<comment type="similarity">
    <text evidence="1">Belongs to the protein kinase superfamily. CMGC Ser/Thr protein kinase family. MNB/DYRK subfamily.</text>
</comment>
<comment type="catalytic activity">
    <reaction evidence="9">
        <text>L-threonyl-[protein] + ATP = O-phospho-L-threonyl-[protein] + ADP + H(+)</text>
        <dbReference type="Rhea" id="RHEA:46608"/>
        <dbReference type="Rhea" id="RHEA-COMP:11060"/>
        <dbReference type="Rhea" id="RHEA-COMP:11605"/>
        <dbReference type="ChEBI" id="CHEBI:15378"/>
        <dbReference type="ChEBI" id="CHEBI:30013"/>
        <dbReference type="ChEBI" id="CHEBI:30616"/>
        <dbReference type="ChEBI" id="CHEBI:61977"/>
        <dbReference type="ChEBI" id="CHEBI:456216"/>
        <dbReference type="EC" id="2.7.12.1"/>
    </reaction>
</comment>
<dbReference type="InterPro" id="IPR011009">
    <property type="entry name" value="Kinase-like_dom_sf"/>
</dbReference>
<gene>
    <name evidence="13" type="ORF">BSTOLATCC_MIC52295</name>
</gene>
<dbReference type="InterPro" id="IPR042521">
    <property type="entry name" value="DYRK"/>
</dbReference>
<comment type="catalytic activity">
    <reaction evidence="10">
        <text>L-tyrosyl-[protein] + ATP = O-phospho-L-tyrosyl-[protein] + ADP + H(+)</text>
        <dbReference type="Rhea" id="RHEA:10596"/>
        <dbReference type="Rhea" id="RHEA-COMP:10136"/>
        <dbReference type="Rhea" id="RHEA-COMP:20101"/>
        <dbReference type="ChEBI" id="CHEBI:15378"/>
        <dbReference type="ChEBI" id="CHEBI:30616"/>
        <dbReference type="ChEBI" id="CHEBI:46858"/>
        <dbReference type="ChEBI" id="CHEBI:61978"/>
        <dbReference type="ChEBI" id="CHEBI:456216"/>
        <dbReference type="EC" id="2.7.12.1"/>
    </reaction>
</comment>
<reference evidence="13" key="1">
    <citation type="submission" date="2021-09" db="EMBL/GenBank/DDBJ databases">
        <authorList>
            <consortium name="AG Swart"/>
            <person name="Singh M."/>
            <person name="Singh A."/>
            <person name="Seah K."/>
            <person name="Emmerich C."/>
        </authorList>
    </citation>
    <scope>NUCLEOTIDE SEQUENCE</scope>
    <source>
        <strain evidence="13">ATCC30299</strain>
    </source>
</reference>
<keyword evidence="6" id="KW-0418">Kinase</keyword>
<organism evidence="13 14">
    <name type="scientific">Blepharisma stoltei</name>
    <dbReference type="NCBI Taxonomy" id="1481888"/>
    <lineage>
        <taxon>Eukaryota</taxon>
        <taxon>Sar</taxon>
        <taxon>Alveolata</taxon>
        <taxon>Ciliophora</taxon>
        <taxon>Postciliodesmatophora</taxon>
        <taxon>Heterotrichea</taxon>
        <taxon>Heterotrichida</taxon>
        <taxon>Blepharismidae</taxon>
        <taxon>Blepharisma</taxon>
    </lineage>
</organism>
<evidence type="ECO:0000259" key="12">
    <source>
        <dbReference type="PROSITE" id="PS50011"/>
    </source>
</evidence>